<dbReference type="VEuPathDB" id="VectorBase:LDEU006050"/>
<feature type="signal peptide" evidence="6">
    <location>
        <begin position="1"/>
        <end position="19"/>
    </location>
</feature>
<evidence type="ECO:0000313" key="7">
    <source>
        <dbReference type="EMBL" id="RWS25990.1"/>
    </source>
</evidence>
<evidence type="ECO:0000256" key="4">
    <source>
        <dbReference type="ARBA" id="ARBA00022729"/>
    </source>
</evidence>
<evidence type="ECO:0000256" key="2">
    <source>
        <dbReference type="ARBA" id="ARBA00005679"/>
    </source>
</evidence>
<dbReference type="GO" id="GO:0016671">
    <property type="term" value="F:oxidoreductase activity, acting on a sulfur group of donors, disulfide as acceptor"/>
    <property type="evidence" value="ECO:0007669"/>
    <property type="project" value="InterPro"/>
</dbReference>
<comment type="similarity">
    <text evidence="2">Belongs to the GILT family.</text>
</comment>
<sequence>MTLLFVLFVCMQLFFSTEASKVNVTVYYSSHCWYSRMFISNQLLPTYEEMSDIMNVTLIPYGKAKVYIQDKAGNLEFECRFGNNECKAMLMQSCALNMYNMSTVLPFIACMEKSTAPQKESQSCAEKTNLDISTLKSCSTGKQGKQYLKQNGLKTNALQPNLDYVPWILFNGVYSRPMQLEAREDLKLLICKLYNETSGPKDDIVACQTTYEILNR</sequence>
<evidence type="ECO:0008006" key="9">
    <source>
        <dbReference type="Google" id="ProtNLM"/>
    </source>
</evidence>
<dbReference type="GO" id="GO:0005576">
    <property type="term" value="C:extracellular region"/>
    <property type="evidence" value="ECO:0007669"/>
    <property type="project" value="UniProtKB-SubCell"/>
</dbReference>
<dbReference type="PANTHER" id="PTHR13234:SF8">
    <property type="entry name" value="GAMMA-INTERFERON-INDUCIBLE LYSOSOMAL THIOL REDUCTASE"/>
    <property type="match status" value="1"/>
</dbReference>
<gene>
    <name evidence="7" type="ORF">B4U80_07692</name>
</gene>
<dbReference type="InterPro" id="IPR004911">
    <property type="entry name" value="Interferon-induced_GILT"/>
</dbReference>
<feature type="chain" id="PRO_5019338143" description="Gamma-interferon-inducible lysosomal thiol reductase-like protein" evidence="6">
    <location>
        <begin position="20"/>
        <end position="216"/>
    </location>
</feature>
<dbReference type="AlphaFoldDB" id="A0A443SEP4"/>
<evidence type="ECO:0000256" key="5">
    <source>
        <dbReference type="ARBA" id="ARBA00023180"/>
    </source>
</evidence>
<comment type="caution">
    <text evidence="7">The sequence shown here is derived from an EMBL/GenBank/DDBJ whole genome shotgun (WGS) entry which is preliminary data.</text>
</comment>
<name>A0A443SEP4_9ACAR</name>
<keyword evidence="8" id="KW-1185">Reference proteome</keyword>
<evidence type="ECO:0000256" key="1">
    <source>
        <dbReference type="ARBA" id="ARBA00004613"/>
    </source>
</evidence>
<dbReference type="Pfam" id="PF03227">
    <property type="entry name" value="GILT"/>
    <property type="match status" value="1"/>
</dbReference>
<keyword evidence="4 6" id="KW-0732">Signal</keyword>
<comment type="subcellular location">
    <subcellularLocation>
        <location evidence="1">Secreted</location>
    </subcellularLocation>
</comment>
<dbReference type="Proteomes" id="UP000288716">
    <property type="component" value="Unassembled WGS sequence"/>
</dbReference>
<dbReference type="EMBL" id="NCKV01003169">
    <property type="protein sequence ID" value="RWS25990.1"/>
    <property type="molecule type" value="Genomic_DNA"/>
</dbReference>
<accession>A0A443SEP4</accession>
<dbReference type="OrthoDB" id="958254at2759"/>
<evidence type="ECO:0000256" key="3">
    <source>
        <dbReference type="ARBA" id="ARBA00022525"/>
    </source>
</evidence>
<keyword evidence="5" id="KW-0325">Glycoprotein</keyword>
<evidence type="ECO:0000256" key="6">
    <source>
        <dbReference type="SAM" id="SignalP"/>
    </source>
</evidence>
<organism evidence="7 8">
    <name type="scientific">Leptotrombidium deliense</name>
    <dbReference type="NCBI Taxonomy" id="299467"/>
    <lineage>
        <taxon>Eukaryota</taxon>
        <taxon>Metazoa</taxon>
        <taxon>Ecdysozoa</taxon>
        <taxon>Arthropoda</taxon>
        <taxon>Chelicerata</taxon>
        <taxon>Arachnida</taxon>
        <taxon>Acari</taxon>
        <taxon>Acariformes</taxon>
        <taxon>Trombidiformes</taxon>
        <taxon>Prostigmata</taxon>
        <taxon>Anystina</taxon>
        <taxon>Parasitengona</taxon>
        <taxon>Trombiculoidea</taxon>
        <taxon>Trombiculidae</taxon>
        <taxon>Leptotrombidium</taxon>
    </lineage>
</organism>
<keyword evidence="3" id="KW-0964">Secreted</keyword>
<reference evidence="7 8" key="1">
    <citation type="journal article" date="2018" name="Gigascience">
        <title>Genomes of trombidid mites reveal novel predicted allergens and laterally-transferred genes associated with secondary metabolism.</title>
        <authorList>
            <person name="Dong X."/>
            <person name="Chaisiri K."/>
            <person name="Xia D."/>
            <person name="Armstrong S.D."/>
            <person name="Fang Y."/>
            <person name="Donnelly M.J."/>
            <person name="Kadowaki T."/>
            <person name="McGarry J.W."/>
            <person name="Darby A.C."/>
            <person name="Makepeace B.L."/>
        </authorList>
    </citation>
    <scope>NUCLEOTIDE SEQUENCE [LARGE SCALE GENOMIC DNA]</scope>
    <source>
        <strain evidence="7">UoL-UT</strain>
    </source>
</reference>
<evidence type="ECO:0000313" key="8">
    <source>
        <dbReference type="Proteomes" id="UP000288716"/>
    </source>
</evidence>
<dbReference type="STRING" id="299467.A0A443SEP4"/>
<protein>
    <recommendedName>
        <fullName evidence="9">Gamma-interferon-inducible lysosomal thiol reductase-like protein</fullName>
    </recommendedName>
</protein>
<dbReference type="PANTHER" id="PTHR13234">
    <property type="entry name" value="GAMMA-INTERFERON INDUCIBLE LYSOSOMAL THIOL REDUCTASE GILT"/>
    <property type="match status" value="1"/>
</dbReference>
<proteinExistence type="inferred from homology"/>